<gene>
    <name evidence="1" type="ORF">AB3K24_03720</name>
</gene>
<proteinExistence type="predicted"/>
<dbReference type="EMBL" id="JBFPER010000001">
    <property type="protein sequence ID" value="MEX0380458.1"/>
    <property type="molecule type" value="Genomic_DNA"/>
</dbReference>
<reference evidence="1 2" key="1">
    <citation type="submission" date="2024-07" db="EMBL/GenBank/DDBJ databases">
        <authorList>
            <person name="Yun M."/>
        </authorList>
    </citation>
    <scope>NUCLEOTIDE SEQUENCE [LARGE SCALE GENOMIC DNA]</scope>
    <source>
        <strain evidence="1 2">MS01</strain>
    </source>
</reference>
<evidence type="ECO:0000313" key="1">
    <source>
        <dbReference type="EMBL" id="MEX0380458.1"/>
    </source>
</evidence>
<comment type="caution">
    <text evidence="1">The sequence shown here is derived from an EMBL/GenBank/DDBJ whole genome shotgun (WGS) entry which is preliminary data.</text>
</comment>
<dbReference type="RefSeq" id="WP_367973863.1">
    <property type="nucleotide sequence ID" value="NZ_JBFPEQ010000001.1"/>
</dbReference>
<keyword evidence="2" id="KW-1185">Reference proteome</keyword>
<name>A0ABV3S318_9LACO</name>
<evidence type="ECO:0000313" key="2">
    <source>
        <dbReference type="Proteomes" id="UP001556617"/>
    </source>
</evidence>
<protein>
    <submittedName>
        <fullName evidence="1">Uncharacterized protein</fullName>
    </submittedName>
</protein>
<dbReference type="Proteomes" id="UP001556617">
    <property type="component" value="Unassembled WGS sequence"/>
</dbReference>
<sequence length="75" mass="8649">MQKINDFLSHADIAILKRDFDVIFESTMTDDDFDKAFDKMITIETDEVQNNDTSENKKLAVISGLITKMTTSEKW</sequence>
<accession>A0ABV3S318</accession>
<organism evidence="1 2">
    <name type="scientific">Leuconostoc aquikimchii</name>
    <dbReference type="NCBI Taxonomy" id="3236804"/>
    <lineage>
        <taxon>Bacteria</taxon>
        <taxon>Bacillati</taxon>
        <taxon>Bacillota</taxon>
        <taxon>Bacilli</taxon>
        <taxon>Lactobacillales</taxon>
        <taxon>Lactobacillaceae</taxon>
        <taxon>Leuconostoc</taxon>
    </lineage>
</organism>